<feature type="compositionally biased region" description="Basic residues" evidence="1">
    <location>
        <begin position="487"/>
        <end position="499"/>
    </location>
</feature>
<gene>
    <name evidence="2" type="ORF">CYY_002310</name>
</gene>
<feature type="region of interest" description="Disordered" evidence="1">
    <location>
        <begin position="210"/>
        <end position="256"/>
    </location>
</feature>
<feature type="compositionally biased region" description="Low complexity" evidence="1">
    <location>
        <begin position="477"/>
        <end position="486"/>
    </location>
</feature>
<feature type="region of interest" description="Disordered" evidence="1">
    <location>
        <begin position="369"/>
        <end position="503"/>
    </location>
</feature>
<feature type="compositionally biased region" description="Polar residues" evidence="1">
    <location>
        <begin position="467"/>
        <end position="476"/>
    </location>
</feature>
<dbReference type="PANTHER" id="PTHR13618:SF1">
    <property type="entry name" value="PROTEIN ROGDI HOMOLOG"/>
    <property type="match status" value="1"/>
</dbReference>
<dbReference type="EMBL" id="AJWJ01000062">
    <property type="protein sequence ID" value="KAF2076405.1"/>
    <property type="molecule type" value="Genomic_DNA"/>
</dbReference>
<dbReference type="Proteomes" id="UP000695562">
    <property type="component" value="Unassembled WGS sequence"/>
</dbReference>
<protein>
    <submittedName>
        <fullName evidence="2">Uncharacterized protein</fullName>
    </submittedName>
</protein>
<comment type="caution">
    <text evidence="2">The sequence shown here is derived from an EMBL/GenBank/DDBJ whole genome shotgun (WGS) entry which is preliminary data.</text>
</comment>
<dbReference type="OrthoDB" id="66510at2759"/>
<keyword evidence="3" id="KW-1185">Reference proteome</keyword>
<feature type="compositionally biased region" description="Basic and acidic residues" evidence="1">
    <location>
        <begin position="62"/>
        <end position="71"/>
    </location>
</feature>
<organism evidence="2 3">
    <name type="scientific">Polysphondylium violaceum</name>
    <dbReference type="NCBI Taxonomy" id="133409"/>
    <lineage>
        <taxon>Eukaryota</taxon>
        <taxon>Amoebozoa</taxon>
        <taxon>Evosea</taxon>
        <taxon>Eumycetozoa</taxon>
        <taxon>Dictyostelia</taxon>
        <taxon>Dictyosteliales</taxon>
        <taxon>Dictyosteliaceae</taxon>
        <taxon>Polysphondylium</taxon>
    </lineage>
</organism>
<feature type="region of interest" description="Disordered" evidence="1">
    <location>
        <begin position="57"/>
        <end position="89"/>
    </location>
</feature>
<evidence type="ECO:0000256" key="1">
    <source>
        <dbReference type="SAM" id="MobiDB-lite"/>
    </source>
</evidence>
<accession>A0A8J4PZD3</accession>
<name>A0A8J4PZD3_9MYCE</name>
<reference evidence="2" key="1">
    <citation type="submission" date="2020-01" db="EMBL/GenBank/DDBJ databases">
        <title>Development of genomics and gene disruption for Polysphondylium violaceum indicates a role for the polyketide synthase stlB in stalk morphogenesis.</title>
        <authorList>
            <person name="Narita B."/>
            <person name="Kawabe Y."/>
            <person name="Kin K."/>
            <person name="Saito T."/>
            <person name="Gibbs R."/>
            <person name="Kuspa A."/>
            <person name="Muzny D."/>
            <person name="Queller D."/>
            <person name="Richards S."/>
            <person name="Strassman J."/>
            <person name="Sucgang R."/>
            <person name="Worley K."/>
            <person name="Schaap P."/>
        </authorList>
    </citation>
    <scope>NUCLEOTIDE SEQUENCE</scope>
    <source>
        <strain evidence="2">QSvi11</strain>
    </source>
</reference>
<evidence type="ECO:0000313" key="2">
    <source>
        <dbReference type="EMBL" id="KAF2076405.1"/>
    </source>
</evidence>
<dbReference type="GO" id="GO:0043291">
    <property type="term" value="C:RAVE complex"/>
    <property type="evidence" value="ECO:0007669"/>
    <property type="project" value="TreeGrafter"/>
</dbReference>
<feature type="compositionally biased region" description="Low complexity" evidence="1">
    <location>
        <begin position="456"/>
        <end position="466"/>
    </location>
</feature>
<evidence type="ECO:0000313" key="3">
    <source>
        <dbReference type="Proteomes" id="UP000695562"/>
    </source>
</evidence>
<feature type="compositionally biased region" description="Low complexity" evidence="1">
    <location>
        <begin position="369"/>
        <end position="442"/>
    </location>
</feature>
<feature type="compositionally biased region" description="Low complexity" evidence="1">
    <location>
        <begin position="210"/>
        <end position="255"/>
    </location>
</feature>
<feature type="compositionally biased region" description="Polar residues" evidence="1">
    <location>
        <begin position="444"/>
        <end position="455"/>
    </location>
</feature>
<dbReference type="InterPro" id="IPR028241">
    <property type="entry name" value="RAVE2/Rogdi"/>
</dbReference>
<dbReference type="AlphaFoldDB" id="A0A8J4PZD3"/>
<sequence length="572" mass="63523">MDMEDQDIDHDMIAYELLQMQNESYWLIKTEVPTVCKRVKRILNKCIDFLKPLEPVTEQEEDKDKDAEQQDKGGVSSPNITSTTTKKKEEEIEDFEVLTGVEIQEDTNEVLKDSSKRFETLEGSRGIVNLNGWMVDSQEFVIKFLKQPHHKSNQPIPTYKTSIQKENPWRIQQIQNSYNHLGFIIAELDNIISFSENFVPPSIYNLPTNGNVDNNENSNSSNNSNSSKINDSMTGMITSTTDDNASTTSTTSTTNLNQSNEYINAAVAPPLSSSQTFIPTPNNIKAIQNSSVVRSPELISLVENIKSISEWLSMAKEELLLPSRNIFPSTLYLPNVLQPPLPFEINVDISLSNCDLLISIHELQISSVESTPSSSSRFSPNNDNSPSKFLRRSSTTITSNNSTALSSSSSSLPSSQSNTPSKSSPIHSSAHHNNQSSQNLSNGKGDQNNSGMGQRNSSNPNLLSLSTGNISVNGNGSLSPTSSSLALHHHHHHQHHNHLYHGDNGETLYTPDYMKKPFQTNKGGSLQWINVINHTEARIPMRQLSDSFALLTSAYDKLADLSEKFMVISNIN</sequence>
<proteinExistence type="predicted"/>
<dbReference type="PANTHER" id="PTHR13618">
    <property type="entry name" value="LEUCINE ZIPPER CONTAINING TRANSCRIPTION FACTOR LZF1"/>
    <property type="match status" value="1"/>
</dbReference>